<dbReference type="RefSeq" id="WP_139448805.1">
    <property type="nucleotide sequence ID" value="NZ_SMDR01000002.1"/>
</dbReference>
<name>A0A5C4RSG4_9GAMM</name>
<keyword evidence="2" id="KW-1185">Reference proteome</keyword>
<evidence type="ECO:0000313" key="1">
    <source>
        <dbReference type="EMBL" id="TNJ33915.1"/>
    </source>
</evidence>
<gene>
    <name evidence="1" type="ORF">E1B00_11345</name>
</gene>
<evidence type="ECO:0000313" key="2">
    <source>
        <dbReference type="Proteomes" id="UP000305760"/>
    </source>
</evidence>
<dbReference type="EMBL" id="SMDR01000002">
    <property type="protein sequence ID" value="TNJ33915.1"/>
    <property type="molecule type" value="Genomic_DNA"/>
</dbReference>
<dbReference type="OrthoDB" id="6028466at2"/>
<dbReference type="AlphaFoldDB" id="A0A5C4RSG4"/>
<comment type="caution">
    <text evidence="1">The sequence shown here is derived from an EMBL/GenBank/DDBJ whole genome shotgun (WGS) entry which is preliminary data.</text>
</comment>
<organism evidence="1 2">
    <name type="scientific">Arenimonas terrae</name>
    <dbReference type="NCBI Taxonomy" id="2546226"/>
    <lineage>
        <taxon>Bacteria</taxon>
        <taxon>Pseudomonadati</taxon>
        <taxon>Pseudomonadota</taxon>
        <taxon>Gammaproteobacteria</taxon>
        <taxon>Lysobacterales</taxon>
        <taxon>Lysobacteraceae</taxon>
        <taxon>Arenimonas</taxon>
    </lineage>
</organism>
<protein>
    <submittedName>
        <fullName evidence="1">Uncharacterized protein</fullName>
    </submittedName>
</protein>
<reference evidence="1 2" key="1">
    <citation type="submission" date="2019-03" db="EMBL/GenBank/DDBJ databases">
        <title>Arenimonas daejeonensis sp. nov., isolated from compost.</title>
        <authorList>
            <person name="Jeon C.O."/>
        </authorList>
    </citation>
    <scope>NUCLEOTIDE SEQUENCE [LARGE SCALE GENOMIC DNA]</scope>
    <source>
        <strain evidence="1 2">R29</strain>
    </source>
</reference>
<sequence>MNVYKNLLFLHGHFTDPHMDDGYGPTYGNRKASARTLRESWQPAREAVAEALAPGAPDDGSCRQCTNGA</sequence>
<proteinExistence type="predicted"/>
<dbReference type="Proteomes" id="UP000305760">
    <property type="component" value="Unassembled WGS sequence"/>
</dbReference>
<accession>A0A5C4RSG4</accession>